<name>A0AAD9MLI5_PROWI</name>
<evidence type="ECO:0000256" key="1">
    <source>
        <dbReference type="ARBA" id="ARBA00004123"/>
    </source>
</evidence>
<dbReference type="Proteomes" id="UP001255856">
    <property type="component" value="Unassembled WGS sequence"/>
</dbReference>
<keyword evidence="7" id="KW-1185">Reference proteome</keyword>
<evidence type="ECO:0000256" key="2">
    <source>
        <dbReference type="ARBA" id="ARBA00023242"/>
    </source>
</evidence>
<dbReference type="GO" id="GO:0005634">
    <property type="term" value="C:nucleus"/>
    <property type="evidence" value="ECO:0007669"/>
    <property type="project" value="UniProtKB-SubCell"/>
</dbReference>
<feature type="domain" description="ENT" evidence="5">
    <location>
        <begin position="5"/>
        <end position="90"/>
    </location>
</feature>
<comment type="caution">
    <text evidence="6">The sequence shown here is derived from an EMBL/GenBank/DDBJ whole genome shotgun (WGS) entry which is preliminary data.</text>
</comment>
<dbReference type="InterPro" id="IPR036142">
    <property type="entry name" value="ENT_dom-like_sf"/>
</dbReference>
<keyword evidence="2" id="KW-0539">Nucleus</keyword>
<evidence type="ECO:0000259" key="5">
    <source>
        <dbReference type="PROSITE" id="PS51138"/>
    </source>
</evidence>
<sequence>MASVPQELLRELEIEGYTAVMRAIYAGTYDWEKEEILTKLRSILNIDNNRHADVLATVKEEMQSLRSGVRVPQKQTPLAARVGSSTYPVAPGSGTRKQPGVGARPPAAGTPRGPSGLGGKNQRAKARPGADPYGYVGRRVWRYWPSENPPWVEGYIHDYEPESGTHSILYDPNQPGRETVEDSYSFAEATAADFVLGEFVDLKTMVGSRRVADRPQDAILPTNPALDAGFTTPSSGGMGASNKKRRSQAATQVPAHAPFDPAWLQGRLQVAAEEELQGLQAVLDQREAQILSELNHLEGAVVSDEDHLARAELEAQLKDLCERETKLMAELASMVVAEE</sequence>
<dbReference type="GO" id="GO:0050832">
    <property type="term" value="P:defense response to fungus"/>
    <property type="evidence" value="ECO:0007669"/>
    <property type="project" value="InterPro"/>
</dbReference>
<evidence type="ECO:0000256" key="3">
    <source>
        <dbReference type="SAM" id="Coils"/>
    </source>
</evidence>
<dbReference type="InterPro" id="IPR033485">
    <property type="entry name" value="EMSY-LIKE_plant"/>
</dbReference>
<evidence type="ECO:0000256" key="4">
    <source>
        <dbReference type="SAM" id="MobiDB-lite"/>
    </source>
</evidence>
<feature type="coiled-coil region" evidence="3">
    <location>
        <begin position="269"/>
        <end position="330"/>
    </location>
</feature>
<dbReference type="AlphaFoldDB" id="A0AAD9MLI5"/>
<dbReference type="InterPro" id="IPR005491">
    <property type="entry name" value="ENT_dom"/>
</dbReference>
<proteinExistence type="predicted"/>
<dbReference type="EMBL" id="JASFZW010000002">
    <property type="protein sequence ID" value="KAK2079770.1"/>
    <property type="molecule type" value="Genomic_DNA"/>
</dbReference>
<comment type="subcellular location">
    <subcellularLocation>
        <location evidence="1">Nucleus</location>
    </subcellularLocation>
</comment>
<dbReference type="SMART" id="SM01191">
    <property type="entry name" value="ENT"/>
    <property type="match status" value="1"/>
</dbReference>
<evidence type="ECO:0000313" key="7">
    <source>
        <dbReference type="Proteomes" id="UP001255856"/>
    </source>
</evidence>
<dbReference type="Gene3D" id="1.10.1240.40">
    <property type="entry name" value="ENT domain"/>
    <property type="match status" value="1"/>
</dbReference>
<feature type="region of interest" description="Disordered" evidence="4">
    <location>
        <begin position="83"/>
        <end position="130"/>
    </location>
</feature>
<dbReference type="SUPFAM" id="SSF158639">
    <property type="entry name" value="ENT-like"/>
    <property type="match status" value="1"/>
</dbReference>
<organism evidence="6 7">
    <name type="scientific">Prototheca wickerhamii</name>
    <dbReference type="NCBI Taxonomy" id="3111"/>
    <lineage>
        <taxon>Eukaryota</taxon>
        <taxon>Viridiplantae</taxon>
        <taxon>Chlorophyta</taxon>
        <taxon>core chlorophytes</taxon>
        <taxon>Trebouxiophyceae</taxon>
        <taxon>Chlorellales</taxon>
        <taxon>Chlorellaceae</taxon>
        <taxon>Prototheca</taxon>
    </lineage>
</organism>
<gene>
    <name evidence="6" type="ORF">QBZ16_002165</name>
</gene>
<dbReference type="PROSITE" id="PS51138">
    <property type="entry name" value="ENT"/>
    <property type="match status" value="1"/>
</dbReference>
<feature type="compositionally biased region" description="Low complexity" evidence="4">
    <location>
        <begin position="99"/>
        <end position="114"/>
    </location>
</feature>
<evidence type="ECO:0000313" key="6">
    <source>
        <dbReference type="EMBL" id="KAK2079770.1"/>
    </source>
</evidence>
<reference evidence="6" key="1">
    <citation type="submission" date="2021-01" db="EMBL/GenBank/DDBJ databases">
        <authorList>
            <person name="Eckstrom K.M.E."/>
        </authorList>
    </citation>
    <scope>NUCLEOTIDE SEQUENCE</scope>
    <source>
        <strain evidence="6">UVCC 0001</strain>
    </source>
</reference>
<keyword evidence="3" id="KW-0175">Coiled coil</keyword>
<dbReference type="Pfam" id="PF03735">
    <property type="entry name" value="ENT"/>
    <property type="match status" value="1"/>
</dbReference>
<dbReference type="PANTHER" id="PTHR33432">
    <property type="entry name" value="PROTEIN EMSY-LIKE 4"/>
    <property type="match status" value="1"/>
</dbReference>
<accession>A0AAD9MLI5</accession>
<protein>
    <recommendedName>
        <fullName evidence="5">ENT domain-containing protein</fullName>
    </recommendedName>
</protein>
<dbReference type="PANTHER" id="PTHR33432:SF22">
    <property type="entry name" value="OS10G0436850 PROTEIN"/>
    <property type="match status" value="1"/>
</dbReference>
<feature type="region of interest" description="Disordered" evidence="4">
    <location>
        <begin position="219"/>
        <end position="258"/>
    </location>
</feature>